<dbReference type="GO" id="GO:0005886">
    <property type="term" value="C:plasma membrane"/>
    <property type="evidence" value="ECO:0007669"/>
    <property type="project" value="UniProtKB-SubCell"/>
</dbReference>
<organism evidence="4 5">
    <name type="scientific">Phytophthora lilii</name>
    <dbReference type="NCBI Taxonomy" id="2077276"/>
    <lineage>
        <taxon>Eukaryota</taxon>
        <taxon>Sar</taxon>
        <taxon>Stramenopiles</taxon>
        <taxon>Oomycota</taxon>
        <taxon>Peronosporomycetes</taxon>
        <taxon>Peronosporales</taxon>
        <taxon>Peronosporaceae</taxon>
        <taxon>Phytophthora</taxon>
    </lineage>
</organism>
<dbReference type="PANTHER" id="PTHR46494:SF1">
    <property type="entry name" value="CORA FAMILY METAL ION TRANSPORTER (EUROFUNG)"/>
    <property type="match status" value="1"/>
</dbReference>
<keyword evidence="2" id="KW-0106">Calcium</keyword>
<dbReference type="GO" id="GO:0000287">
    <property type="term" value="F:magnesium ion binding"/>
    <property type="evidence" value="ECO:0007669"/>
    <property type="project" value="TreeGrafter"/>
</dbReference>
<dbReference type="GO" id="GO:0015087">
    <property type="term" value="F:cobalt ion transmembrane transporter activity"/>
    <property type="evidence" value="ECO:0007669"/>
    <property type="project" value="TreeGrafter"/>
</dbReference>
<feature type="domain" description="EF-hand" evidence="3">
    <location>
        <begin position="19"/>
        <end position="54"/>
    </location>
</feature>
<sequence>MLSYEGFRCGLEAMGIACDSDRQFQAFVDVVDEDKSGDISYEEFLCAIQEIKLAQLFNDPFIRTMPILYASLKSPVTLGSIEYSPDRIRSVYPINQVKSFIYSTKPSWAAVRWINVEGINTLLMRRLSARYRLHPLAVEDTLGPDVKRPKYVKFDEHSFLILQTLHPRSMSSVKTYQHMYRASQFVLPEDESPFENMSKDELESRLKELDIGKVMTQPEQLSLYVMEGVLISVQGANTLWSALKQRLHVSYSKVRQHSTAFLSWMCA</sequence>
<dbReference type="GO" id="GO:0015095">
    <property type="term" value="F:magnesium ion transmembrane transporter activity"/>
    <property type="evidence" value="ECO:0007669"/>
    <property type="project" value="TreeGrafter"/>
</dbReference>
<dbReference type="PROSITE" id="PS00018">
    <property type="entry name" value="EF_HAND_1"/>
    <property type="match status" value="1"/>
</dbReference>
<comment type="subcellular location">
    <subcellularLocation>
        <location evidence="1">Cell membrane</location>
        <topology evidence="1">Multi-pass membrane protein</topology>
    </subcellularLocation>
</comment>
<evidence type="ECO:0000259" key="3">
    <source>
        <dbReference type="PROSITE" id="PS50222"/>
    </source>
</evidence>
<dbReference type="SUPFAM" id="SSF47473">
    <property type="entry name" value="EF-hand"/>
    <property type="match status" value="1"/>
</dbReference>
<dbReference type="OrthoDB" id="165352at2759"/>
<comment type="caution">
    <text evidence="4">The sequence shown here is derived from an EMBL/GenBank/DDBJ whole genome shotgun (WGS) entry which is preliminary data.</text>
</comment>
<dbReference type="GO" id="GO:0005509">
    <property type="term" value="F:calcium ion binding"/>
    <property type="evidence" value="ECO:0007669"/>
    <property type="project" value="InterPro"/>
</dbReference>
<dbReference type="EMBL" id="BSXW01000328">
    <property type="protein sequence ID" value="GMF18856.1"/>
    <property type="molecule type" value="Genomic_DNA"/>
</dbReference>
<evidence type="ECO:0000256" key="1">
    <source>
        <dbReference type="ARBA" id="ARBA00004651"/>
    </source>
</evidence>
<dbReference type="Proteomes" id="UP001165083">
    <property type="component" value="Unassembled WGS sequence"/>
</dbReference>
<proteinExistence type="predicted"/>
<reference evidence="4" key="1">
    <citation type="submission" date="2023-04" db="EMBL/GenBank/DDBJ databases">
        <title>Phytophthora lilii NBRC 32176.</title>
        <authorList>
            <person name="Ichikawa N."/>
            <person name="Sato H."/>
            <person name="Tonouchi N."/>
        </authorList>
    </citation>
    <scope>NUCLEOTIDE SEQUENCE</scope>
    <source>
        <strain evidence="4">NBRC 32176</strain>
    </source>
</reference>
<accession>A0A9W6TTD0</accession>
<dbReference type="InterPro" id="IPR018247">
    <property type="entry name" value="EF_Hand_1_Ca_BS"/>
</dbReference>
<dbReference type="Gene3D" id="3.30.460.20">
    <property type="entry name" value="CorA soluble domain-like"/>
    <property type="match status" value="1"/>
</dbReference>
<gene>
    <name evidence="4" type="ORF">Plil01_000712100</name>
</gene>
<dbReference type="InterPro" id="IPR011992">
    <property type="entry name" value="EF-hand-dom_pair"/>
</dbReference>
<dbReference type="PANTHER" id="PTHR46494">
    <property type="entry name" value="CORA FAMILY METAL ION TRANSPORTER (EUROFUNG)"/>
    <property type="match status" value="1"/>
</dbReference>
<keyword evidence="5" id="KW-1185">Reference proteome</keyword>
<dbReference type="Gene3D" id="1.10.238.10">
    <property type="entry name" value="EF-hand"/>
    <property type="match status" value="1"/>
</dbReference>
<dbReference type="SUPFAM" id="SSF143865">
    <property type="entry name" value="CorA soluble domain-like"/>
    <property type="match status" value="1"/>
</dbReference>
<name>A0A9W6TTD0_9STRA</name>
<evidence type="ECO:0000313" key="5">
    <source>
        <dbReference type="Proteomes" id="UP001165083"/>
    </source>
</evidence>
<evidence type="ECO:0000313" key="4">
    <source>
        <dbReference type="EMBL" id="GMF18856.1"/>
    </source>
</evidence>
<dbReference type="InterPro" id="IPR045861">
    <property type="entry name" value="CorA_cytoplasmic_dom"/>
</dbReference>
<evidence type="ECO:0000256" key="2">
    <source>
        <dbReference type="ARBA" id="ARBA00022837"/>
    </source>
</evidence>
<dbReference type="InterPro" id="IPR002048">
    <property type="entry name" value="EF_hand_dom"/>
</dbReference>
<dbReference type="PROSITE" id="PS50222">
    <property type="entry name" value="EF_HAND_2"/>
    <property type="match status" value="1"/>
</dbReference>
<dbReference type="AlphaFoldDB" id="A0A9W6TTD0"/>
<protein>
    <submittedName>
        <fullName evidence="4">Unnamed protein product</fullName>
    </submittedName>
</protein>
<dbReference type="GO" id="GO:0050897">
    <property type="term" value="F:cobalt ion binding"/>
    <property type="evidence" value="ECO:0007669"/>
    <property type="project" value="TreeGrafter"/>
</dbReference>